<reference evidence="3 4" key="1">
    <citation type="submission" date="2024-03" db="EMBL/GenBank/DDBJ databases">
        <title>Adaptation during the transition from Ophiocordyceps entomopathogen to insect associate is accompanied by gene loss and intensified selection.</title>
        <authorList>
            <person name="Ward C.M."/>
            <person name="Onetto C.A."/>
            <person name="Borneman A.R."/>
        </authorList>
    </citation>
    <scope>NUCLEOTIDE SEQUENCE [LARGE SCALE GENOMIC DNA]</scope>
    <source>
        <strain evidence="3">AWRI1</strain>
        <tissue evidence="3">Single Adult Female</tissue>
    </source>
</reference>
<gene>
    <name evidence="3" type="ORF">V9T40_004200</name>
</gene>
<accession>A0AAN9TUG3</accession>
<keyword evidence="2" id="KW-0812">Transmembrane</keyword>
<protein>
    <submittedName>
        <fullName evidence="3">Uncharacterized protein</fullName>
    </submittedName>
</protein>
<feature type="transmembrane region" description="Helical" evidence="2">
    <location>
        <begin position="24"/>
        <end position="44"/>
    </location>
</feature>
<feature type="compositionally biased region" description="Low complexity" evidence="1">
    <location>
        <begin position="138"/>
        <end position="151"/>
    </location>
</feature>
<keyword evidence="4" id="KW-1185">Reference proteome</keyword>
<keyword evidence="2" id="KW-1133">Transmembrane helix</keyword>
<comment type="caution">
    <text evidence="3">The sequence shown here is derived from an EMBL/GenBank/DDBJ whole genome shotgun (WGS) entry which is preliminary data.</text>
</comment>
<keyword evidence="2" id="KW-0472">Membrane</keyword>
<name>A0AAN9TUG3_9HEMI</name>
<proteinExistence type="predicted"/>
<evidence type="ECO:0000313" key="3">
    <source>
        <dbReference type="EMBL" id="KAK7603927.1"/>
    </source>
</evidence>
<dbReference type="Proteomes" id="UP001367676">
    <property type="component" value="Unassembled WGS sequence"/>
</dbReference>
<sequence>MLKPSTMSVEDWDKMKCIFAEDHYIFYEFVVCAIAIFEYATTFARKMELLYSVLNSHLHCSSEDDEADDDMMEEVKGEYNELSMLDEDQTQVAAAEAMMQLGSFQCFSTLSSVFKYSKTMAQCGGGCNGVMNFGNGKSRNGNGDSSSNGNGTRKKNGNKTNECLEELSKTIRECYDQCLEKVNKDSKKDGY</sequence>
<organism evidence="3 4">
    <name type="scientific">Parthenolecanium corni</name>
    <dbReference type="NCBI Taxonomy" id="536013"/>
    <lineage>
        <taxon>Eukaryota</taxon>
        <taxon>Metazoa</taxon>
        <taxon>Ecdysozoa</taxon>
        <taxon>Arthropoda</taxon>
        <taxon>Hexapoda</taxon>
        <taxon>Insecta</taxon>
        <taxon>Pterygota</taxon>
        <taxon>Neoptera</taxon>
        <taxon>Paraneoptera</taxon>
        <taxon>Hemiptera</taxon>
        <taxon>Sternorrhyncha</taxon>
        <taxon>Coccoidea</taxon>
        <taxon>Coccidae</taxon>
        <taxon>Parthenolecanium</taxon>
    </lineage>
</organism>
<evidence type="ECO:0000313" key="4">
    <source>
        <dbReference type="Proteomes" id="UP001367676"/>
    </source>
</evidence>
<evidence type="ECO:0000256" key="1">
    <source>
        <dbReference type="SAM" id="MobiDB-lite"/>
    </source>
</evidence>
<evidence type="ECO:0000256" key="2">
    <source>
        <dbReference type="SAM" id="Phobius"/>
    </source>
</evidence>
<dbReference type="AlphaFoldDB" id="A0AAN9TUG3"/>
<dbReference type="EMBL" id="JBBCAQ010000004">
    <property type="protein sequence ID" value="KAK7603927.1"/>
    <property type="molecule type" value="Genomic_DNA"/>
</dbReference>
<feature type="region of interest" description="Disordered" evidence="1">
    <location>
        <begin position="138"/>
        <end position="162"/>
    </location>
</feature>